<comment type="subcellular location">
    <subcellularLocation>
        <location evidence="1">Cell membrane</location>
        <topology evidence="1">Multi-pass membrane protein</topology>
    </subcellularLocation>
</comment>
<dbReference type="InterPro" id="IPR018303">
    <property type="entry name" value="ATPase_P-typ_P_site"/>
</dbReference>
<evidence type="ECO:0000256" key="7">
    <source>
        <dbReference type="ARBA" id="ARBA00022840"/>
    </source>
</evidence>
<evidence type="ECO:0000313" key="14">
    <source>
        <dbReference type="Proteomes" id="UP000655759"/>
    </source>
</evidence>
<evidence type="ECO:0000313" key="13">
    <source>
        <dbReference type="EMBL" id="CAE6486163.1"/>
    </source>
</evidence>
<dbReference type="GO" id="GO:0016887">
    <property type="term" value="F:ATP hydrolysis activity"/>
    <property type="evidence" value="ECO:0007669"/>
    <property type="project" value="InterPro"/>
</dbReference>
<dbReference type="InterPro" id="IPR008250">
    <property type="entry name" value="ATPase_P-typ_transduc_dom_A_sf"/>
</dbReference>
<dbReference type="InterPro" id="IPR023299">
    <property type="entry name" value="ATPase_P-typ_cyto_dom_N"/>
</dbReference>
<feature type="transmembrane region" description="Helical" evidence="11">
    <location>
        <begin position="49"/>
        <end position="69"/>
    </location>
</feature>
<evidence type="ECO:0000256" key="11">
    <source>
        <dbReference type="SAM" id="Phobius"/>
    </source>
</evidence>
<feature type="transmembrane region" description="Helical" evidence="11">
    <location>
        <begin position="601"/>
        <end position="622"/>
    </location>
</feature>
<dbReference type="PRINTS" id="PR00120">
    <property type="entry name" value="HATPASE"/>
</dbReference>
<dbReference type="GO" id="GO:0005507">
    <property type="term" value="F:copper ion binding"/>
    <property type="evidence" value="ECO:0007669"/>
    <property type="project" value="TreeGrafter"/>
</dbReference>
<evidence type="ECO:0000256" key="1">
    <source>
        <dbReference type="ARBA" id="ARBA00004651"/>
    </source>
</evidence>
<feature type="transmembrane region" description="Helical" evidence="11">
    <location>
        <begin position="289"/>
        <end position="314"/>
    </location>
</feature>
<dbReference type="PANTHER" id="PTHR43520:SF8">
    <property type="entry name" value="P-TYPE CU(+) TRANSPORTER"/>
    <property type="match status" value="1"/>
</dbReference>
<dbReference type="InterPro" id="IPR027256">
    <property type="entry name" value="P-typ_ATPase_IB"/>
</dbReference>
<evidence type="ECO:0000256" key="6">
    <source>
        <dbReference type="ARBA" id="ARBA00022741"/>
    </source>
</evidence>
<dbReference type="PANTHER" id="PTHR43520">
    <property type="entry name" value="ATP7, ISOFORM B"/>
    <property type="match status" value="1"/>
</dbReference>
<keyword evidence="4 11" id="KW-0812">Transmembrane</keyword>
<dbReference type="GO" id="GO:0055070">
    <property type="term" value="P:copper ion homeostasis"/>
    <property type="evidence" value="ECO:0007669"/>
    <property type="project" value="TreeGrafter"/>
</dbReference>
<evidence type="ECO:0000256" key="10">
    <source>
        <dbReference type="ARBA" id="ARBA00023136"/>
    </source>
</evidence>
<dbReference type="Pfam" id="PF00122">
    <property type="entry name" value="E1-E2_ATPase"/>
    <property type="match status" value="1"/>
</dbReference>
<dbReference type="SFLD" id="SFLDG00002">
    <property type="entry name" value="C1.7:_P-type_atpase_like"/>
    <property type="match status" value="1"/>
</dbReference>
<dbReference type="InterPro" id="IPR001757">
    <property type="entry name" value="P_typ_ATPase"/>
</dbReference>
<comment type="similarity">
    <text evidence="2">Belongs to the cation transport ATPase (P-type) (TC 3.A.3) family. Type IB subfamily.</text>
</comment>
<protein>
    <submittedName>
        <fullName evidence="13">Copper-exporting P-type ATPase A</fullName>
    </submittedName>
</protein>
<dbReference type="SUPFAM" id="SSF81653">
    <property type="entry name" value="Calcium ATPase, transduction domain A"/>
    <property type="match status" value="1"/>
</dbReference>
<dbReference type="InterPro" id="IPR023214">
    <property type="entry name" value="HAD_sf"/>
</dbReference>
<keyword evidence="6" id="KW-0547">Nucleotide-binding</keyword>
<evidence type="ECO:0000256" key="3">
    <source>
        <dbReference type="ARBA" id="ARBA00022475"/>
    </source>
</evidence>
<dbReference type="NCBIfam" id="TIGR01494">
    <property type="entry name" value="ATPase_P-type"/>
    <property type="match status" value="1"/>
</dbReference>
<dbReference type="SUPFAM" id="SSF56784">
    <property type="entry name" value="HAD-like"/>
    <property type="match status" value="1"/>
</dbReference>
<feature type="transmembrane region" description="Helical" evidence="11">
    <location>
        <begin position="81"/>
        <end position="104"/>
    </location>
</feature>
<dbReference type="RefSeq" id="WP_205097707.1">
    <property type="nucleotide sequence ID" value="NZ_CAJNAQ010000002.1"/>
</dbReference>
<dbReference type="PRINTS" id="PR00119">
    <property type="entry name" value="CATATPASE"/>
</dbReference>
<keyword evidence="10 11" id="KW-0472">Membrane</keyword>
<evidence type="ECO:0000256" key="9">
    <source>
        <dbReference type="ARBA" id="ARBA00022989"/>
    </source>
</evidence>
<evidence type="ECO:0000256" key="5">
    <source>
        <dbReference type="ARBA" id="ARBA00022723"/>
    </source>
</evidence>
<feature type="transmembrane region" description="Helical" evidence="11">
    <location>
        <begin position="628"/>
        <end position="651"/>
    </location>
</feature>
<dbReference type="GO" id="GO:0005524">
    <property type="term" value="F:ATP binding"/>
    <property type="evidence" value="ECO:0007669"/>
    <property type="project" value="UniProtKB-KW"/>
</dbReference>
<evidence type="ECO:0000256" key="8">
    <source>
        <dbReference type="ARBA" id="ARBA00022967"/>
    </source>
</evidence>
<keyword evidence="8" id="KW-1278">Translocase</keyword>
<feature type="domain" description="P-type ATPase A" evidence="12">
    <location>
        <begin position="144"/>
        <end position="245"/>
    </location>
</feature>
<comment type="caution">
    <text evidence="13">The sequence shown here is derived from an EMBL/GenBank/DDBJ whole genome shotgun (WGS) entry which is preliminary data.</text>
</comment>
<feature type="transmembrane region" description="Helical" evidence="11">
    <location>
        <begin position="24"/>
        <end position="43"/>
    </location>
</feature>
<feature type="transmembrane region" description="Helical" evidence="11">
    <location>
        <begin position="265"/>
        <end position="283"/>
    </location>
</feature>
<dbReference type="SUPFAM" id="SSF81665">
    <property type="entry name" value="Calcium ATPase, transmembrane domain M"/>
    <property type="match status" value="1"/>
</dbReference>
<dbReference type="GO" id="GO:0005886">
    <property type="term" value="C:plasma membrane"/>
    <property type="evidence" value="ECO:0007669"/>
    <property type="project" value="UniProtKB-SubCell"/>
</dbReference>
<reference evidence="13" key="1">
    <citation type="submission" date="2021-02" db="EMBL/GenBank/DDBJ databases">
        <authorList>
            <person name="Han P."/>
        </authorList>
    </citation>
    <scope>NUCLEOTIDE SEQUENCE</scope>
    <source>
        <strain evidence="13">Candidatus Nitrosotenuis uzonensis 5A</strain>
    </source>
</reference>
<dbReference type="CDD" id="cd02094">
    <property type="entry name" value="P-type_ATPase_Cu-like"/>
    <property type="match status" value="1"/>
</dbReference>
<name>A0A812EZ08_9ARCH</name>
<dbReference type="InterPro" id="IPR036412">
    <property type="entry name" value="HAD-like_sf"/>
</dbReference>
<dbReference type="FunFam" id="2.70.150.10:FF:000020">
    <property type="entry name" value="Copper-exporting P-type ATPase A"/>
    <property type="match status" value="1"/>
</dbReference>
<dbReference type="Pfam" id="PF00702">
    <property type="entry name" value="Hydrolase"/>
    <property type="match status" value="1"/>
</dbReference>
<keyword evidence="5" id="KW-0479">Metal-binding</keyword>
<dbReference type="Gene3D" id="3.40.1110.10">
    <property type="entry name" value="Calcium-transporting ATPase, cytoplasmic domain N"/>
    <property type="match status" value="1"/>
</dbReference>
<dbReference type="EMBL" id="CAJNAQ010000002">
    <property type="protein sequence ID" value="CAE6486163.1"/>
    <property type="molecule type" value="Genomic_DNA"/>
</dbReference>
<dbReference type="SFLD" id="SFLDS00003">
    <property type="entry name" value="Haloacid_Dehalogenase"/>
    <property type="match status" value="1"/>
</dbReference>
<feature type="transmembrane region" description="Helical" evidence="11">
    <location>
        <begin position="110"/>
        <end position="127"/>
    </location>
</feature>
<organism evidence="13 14">
    <name type="scientific">Candidatus Nitrosotenuis uzonensis</name>
    <dbReference type="NCBI Taxonomy" id="1407055"/>
    <lineage>
        <taxon>Archaea</taxon>
        <taxon>Nitrososphaerota</taxon>
        <taxon>Candidatus Nitrosotenuis</taxon>
    </lineage>
</organism>
<dbReference type="Proteomes" id="UP000655759">
    <property type="component" value="Unassembled WGS sequence"/>
</dbReference>
<dbReference type="Gene3D" id="2.70.150.10">
    <property type="entry name" value="Calcium-transporting ATPase, cytoplasmic transduction domain A"/>
    <property type="match status" value="1"/>
</dbReference>
<dbReference type="SFLD" id="SFLDF00027">
    <property type="entry name" value="p-type_atpase"/>
    <property type="match status" value="1"/>
</dbReference>
<accession>A0A812EZ08</accession>
<sequence length="658" mass="70724">MTELECVCCATETKDEGAPKNSKYLISMGLALTIVIVVLETFFDSPEIDFILLGLATPIQVILGKPFYVRFYHTVKHRAGFTVDTLVVLSTTVAYAYSVLSTLVGTHTTFFEASASVLTIFFIGEYVEARIRKSTSGSIRSLLELKPKNATILKNNSEEIIQADRIQVGDIIVVKPGEKIATDGIVMYGESSVDESMITGESLPVDKVIGDKVIGGTINKNGYMRFRATNVGSHTVLASIIEMVERARTSKSHIQRVADRAVKHFIPILFAIAITSSLFWLFSLQSIPFALTVFATVLVVACPCALGIATPMVVSLGIDKAARHGVLIKGGEYLEKLATVETIIFDKTGTLTQGNLQVTDVIPSNGYDMTSVLQVAASAELKSEHPISKAIVAKASSLGIKPLEIASFEALTGHGILALCEQKQIFVGRPKTKIETIPQDQLMTISDLESEGKTVVIVCSDDKLIGLVALADTPRENAKHIVDDLKKMGKDVIMISGDNQQTANAVARRIGIEHVLAQVLPEQKALQVKRLQEEGKKVAMVGDGINDAPALTQADVGIAIGSGTDVAIAAGHVIIMKSDLHDVVYAIKLAKHSFAKIKQNLAISFTYNAITIPIAAGILYGITNSLILSPALAALGWIVSDSSVFGNSLLVRRFALLH</sequence>
<keyword evidence="9 11" id="KW-1133">Transmembrane helix</keyword>
<dbReference type="NCBIfam" id="TIGR01525">
    <property type="entry name" value="ATPase-IB_hvy"/>
    <property type="match status" value="1"/>
</dbReference>
<dbReference type="GO" id="GO:0043682">
    <property type="term" value="F:P-type divalent copper transporter activity"/>
    <property type="evidence" value="ECO:0007669"/>
    <property type="project" value="TreeGrafter"/>
</dbReference>
<dbReference type="InterPro" id="IPR023298">
    <property type="entry name" value="ATPase_P-typ_TM_dom_sf"/>
</dbReference>
<dbReference type="NCBIfam" id="TIGR01511">
    <property type="entry name" value="ATPase-IB1_Cu"/>
    <property type="match status" value="1"/>
</dbReference>
<evidence type="ECO:0000256" key="4">
    <source>
        <dbReference type="ARBA" id="ARBA00022692"/>
    </source>
</evidence>
<dbReference type="InterPro" id="IPR059000">
    <property type="entry name" value="ATPase_P-type_domA"/>
</dbReference>
<evidence type="ECO:0000259" key="12">
    <source>
        <dbReference type="Pfam" id="PF00122"/>
    </source>
</evidence>
<keyword evidence="3" id="KW-1003">Cell membrane</keyword>
<gene>
    <name evidence="13" type="primary">copA</name>
    <name evidence="13" type="ORF">NUZ5A_20100</name>
</gene>
<proteinExistence type="inferred from homology"/>
<dbReference type="Gene3D" id="3.40.50.1000">
    <property type="entry name" value="HAD superfamily/HAD-like"/>
    <property type="match status" value="1"/>
</dbReference>
<evidence type="ECO:0000256" key="2">
    <source>
        <dbReference type="ARBA" id="ARBA00006024"/>
    </source>
</evidence>
<dbReference type="PROSITE" id="PS00154">
    <property type="entry name" value="ATPASE_E1_E2"/>
    <property type="match status" value="1"/>
</dbReference>
<keyword evidence="7" id="KW-0067">ATP-binding</keyword>
<dbReference type="InterPro" id="IPR044492">
    <property type="entry name" value="P_typ_ATPase_HD_dom"/>
</dbReference>
<dbReference type="AlphaFoldDB" id="A0A812EZ08"/>